<gene>
    <name evidence="2" type="ORF">F2P81_004873</name>
</gene>
<comment type="caution">
    <text evidence="2">The sequence shown here is derived from an EMBL/GenBank/DDBJ whole genome shotgun (WGS) entry which is preliminary data.</text>
</comment>
<sequence>MCVRLLQEPLEEAPEMPCREHRNCDCPVALTTFRICECNKGTIDSRNESLSEWFIGAALNARRREPARTAIALIYSNLLIRRACPIHTKEDESGNSIRGENSLFKAPEGSDGGGHVHILIKQRSGKHIINAELYLYGTFHARSKAQNAQQWRNGPCASSIFIVFIFSSTSSSETPASAADRHKQKEQADRRQRTGPGNIGTLLPKTNYRSCAGGALACYDGYFQYE</sequence>
<accession>A0A6A4T7L4</accession>
<proteinExistence type="predicted"/>
<evidence type="ECO:0000313" key="2">
    <source>
        <dbReference type="EMBL" id="KAF0043536.1"/>
    </source>
</evidence>
<feature type="region of interest" description="Disordered" evidence="1">
    <location>
        <begin position="174"/>
        <end position="201"/>
    </location>
</feature>
<organism evidence="2 3">
    <name type="scientific">Scophthalmus maximus</name>
    <name type="common">Turbot</name>
    <name type="synonym">Psetta maxima</name>
    <dbReference type="NCBI Taxonomy" id="52904"/>
    <lineage>
        <taxon>Eukaryota</taxon>
        <taxon>Metazoa</taxon>
        <taxon>Chordata</taxon>
        <taxon>Craniata</taxon>
        <taxon>Vertebrata</taxon>
        <taxon>Euteleostomi</taxon>
        <taxon>Actinopterygii</taxon>
        <taxon>Neopterygii</taxon>
        <taxon>Teleostei</taxon>
        <taxon>Neoteleostei</taxon>
        <taxon>Acanthomorphata</taxon>
        <taxon>Carangaria</taxon>
        <taxon>Pleuronectiformes</taxon>
        <taxon>Pleuronectoidei</taxon>
        <taxon>Scophthalmidae</taxon>
        <taxon>Scophthalmus</taxon>
    </lineage>
</organism>
<protein>
    <submittedName>
        <fullName evidence="2">Uncharacterized protein</fullName>
    </submittedName>
</protein>
<evidence type="ECO:0000313" key="3">
    <source>
        <dbReference type="Proteomes" id="UP000438429"/>
    </source>
</evidence>
<name>A0A6A4T7L4_SCOMX</name>
<evidence type="ECO:0000256" key="1">
    <source>
        <dbReference type="SAM" id="MobiDB-lite"/>
    </source>
</evidence>
<dbReference type="EMBL" id="VEVO01000004">
    <property type="protein sequence ID" value="KAF0043536.1"/>
    <property type="molecule type" value="Genomic_DNA"/>
</dbReference>
<dbReference type="AlphaFoldDB" id="A0A6A4T7L4"/>
<feature type="compositionally biased region" description="Basic and acidic residues" evidence="1">
    <location>
        <begin position="179"/>
        <end position="192"/>
    </location>
</feature>
<dbReference type="Proteomes" id="UP000438429">
    <property type="component" value="Unassembled WGS sequence"/>
</dbReference>
<reference evidence="2 3" key="1">
    <citation type="submission" date="2019-06" db="EMBL/GenBank/DDBJ databases">
        <title>Draft genomes of female and male turbot (Scophthalmus maximus).</title>
        <authorList>
            <person name="Xu H."/>
            <person name="Xu X.-W."/>
            <person name="Shao C."/>
            <person name="Chen S."/>
        </authorList>
    </citation>
    <scope>NUCLEOTIDE SEQUENCE [LARGE SCALE GENOMIC DNA]</scope>
    <source>
        <strain evidence="2">Ysfricsl-2016a</strain>
        <tissue evidence="2">Blood</tissue>
    </source>
</reference>